<proteinExistence type="predicted"/>
<dbReference type="RefSeq" id="WP_244775293.1">
    <property type="nucleotide sequence ID" value="NZ_CP094929.1"/>
</dbReference>
<dbReference type="CDD" id="cd06279">
    <property type="entry name" value="PBP1_LacI-like"/>
    <property type="match status" value="1"/>
</dbReference>
<dbReference type="InterPro" id="IPR028082">
    <property type="entry name" value="Peripla_BP_I"/>
</dbReference>
<dbReference type="PANTHER" id="PTHR30146">
    <property type="entry name" value="LACI-RELATED TRANSCRIPTIONAL REPRESSOR"/>
    <property type="match status" value="1"/>
</dbReference>
<sequence length="361" mass="40198">MLGYHQLNKDGMAMEENVTMTKRPTIKDIARESGYSKTAVSFAFNDPSRISEKACQQILETAEKLGYIPDPMARNFSLRRHLSIGFLLPQMVQFSLQNPYTLQVIFGIGNVCEKYGYTLTLIPPLHKSITEAVRSAAVDGLITMGMQVEMEIVSVMQTRLLPYVTIDGTPDAQMPSVNIDDEQACFEIMRLVLEAGHRDIVLVSLSEDAFASPAKDQSVPNKRMRGYRRAMAEVGLELQKSQVLVSECTMEDGIRIGKEILARKIRPTCVVAMSDIVAIGCILACKQAGLGIPDDMSVVGFDNIDESSCIMPQLTTVDQPAKEKGRLAAEALFRMINKETLESVHMEIPYRIIRRESLKSR</sequence>
<dbReference type="Proteomes" id="UP000829708">
    <property type="component" value="Chromosome"/>
</dbReference>
<keyword evidence="3" id="KW-0804">Transcription</keyword>
<dbReference type="EMBL" id="CP094929">
    <property type="protein sequence ID" value="UOM52725.1"/>
    <property type="molecule type" value="Genomic_DNA"/>
</dbReference>
<evidence type="ECO:0000256" key="1">
    <source>
        <dbReference type="ARBA" id="ARBA00023015"/>
    </source>
</evidence>
<organism evidence="5 6">
    <name type="scientific">Sphaerochaeta associata</name>
    <dbReference type="NCBI Taxonomy" id="1129264"/>
    <lineage>
        <taxon>Bacteria</taxon>
        <taxon>Pseudomonadati</taxon>
        <taxon>Spirochaetota</taxon>
        <taxon>Spirochaetia</taxon>
        <taxon>Spirochaetales</taxon>
        <taxon>Sphaerochaetaceae</taxon>
        <taxon>Sphaerochaeta</taxon>
    </lineage>
</organism>
<evidence type="ECO:0000256" key="2">
    <source>
        <dbReference type="ARBA" id="ARBA00023125"/>
    </source>
</evidence>
<dbReference type="PROSITE" id="PS50932">
    <property type="entry name" value="HTH_LACI_2"/>
    <property type="match status" value="1"/>
</dbReference>
<dbReference type="InterPro" id="IPR000843">
    <property type="entry name" value="HTH_LacI"/>
</dbReference>
<evidence type="ECO:0000313" key="6">
    <source>
        <dbReference type="Proteomes" id="UP000829708"/>
    </source>
</evidence>
<dbReference type="GO" id="GO:0003677">
    <property type="term" value="F:DNA binding"/>
    <property type="evidence" value="ECO:0007669"/>
    <property type="project" value="UniProtKB-KW"/>
</dbReference>
<accession>A0ABY4DFL2</accession>
<evidence type="ECO:0000256" key="3">
    <source>
        <dbReference type="ARBA" id="ARBA00023163"/>
    </source>
</evidence>
<gene>
    <name evidence="5" type="ORF">MUG09_08150</name>
</gene>
<dbReference type="SUPFAM" id="SSF47413">
    <property type="entry name" value="lambda repressor-like DNA-binding domains"/>
    <property type="match status" value="1"/>
</dbReference>
<dbReference type="Gene3D" id="3.40.50.2300">
    <property type="match status" value="2"/>
</dbReference>
<evidence type="ECO:0000259" key="4">
    <source>
        <dbReference type="PROSITE" id="PS50932"/>
    </source>
</evidence>
<dbReference type="SMART" id="SM00354">
    <property type="entry name" value="HTH_LACI"/>
    <property type="match status" value="1"/>
</dbReference>
<dbReference type="Gene3D" id="1.10.260.40">
    <property type="entry name" value="lambda repressor-like DNA-binding domains"/>
    <property type="match status" value="1"/>
</dbReference>
<dbReference type="InterPro" id="IPR010982">
    <property type="entry name" value="Lambda_DNA-bd_dom_sf"/>
</dbReference>
<keyword evidence="6" id="KW-1185">Reference proteome</keyword>
<keyword evidence="1" id="KW-0805">Transcription regulation</keyword>
<dbReference type="InterPro" id="IPR046335">
    <property type="entry name" value="LacI/GalR-like_sensor"/>
</dbReference>
<dbReference type="CDD" id="cd01392">
    <property type="entry name" value="HTH_LacI"/>
    <property type="match status" value="1"/>
</dbReference>
<dbReference type="Pfam" id="PF00356">
    <property type="entry name" value="LacI"/>
    <property type="match status" value="1"/>
</dbReference>
<dbReference type="PANTHER" id="PTHR30146:SF109">
    <property type="entry name" value="HTH-TYPE TRANSCRIPTIONAL REGULATOR GALS"/>
    <property type="match status" value="1"/>
</dbReference>
<dbReference type="SUPFAM" id="SSF53822">
    <property type="entry name" value="Periplasmic binding protein-like I"/>
    <property type="match status" value="1"/>
</dbReference>
<protein>
    <submittedName>
        <fullName evidence="5">LacI family DNA-binding transcriptional regulator</fullName>
    </submittedName>
</protein>
<dbReference type="Pfam" id="PF13377">
    <property type="entry name" value="Peripla_BP_3"/>
    <property type="match status" value="1"/>
</dbReference>
<name>A0ABY4DFL2_9SPIR</name>
<feature type="domain" description="HTH lacI-type" evidence="4">
    <location>
        <begin position="24"/>
        <end position="78"/>
    </location>
</feature>
<evidence type="ECO:0000313" key="5">
    <source>
        <dbReference type="EMBL" id="UOM52725.1"/>
    </source>
</evidence>
<reference evidence="6" key="1">
    <citation type="journal article" date="2024" name="J Bioinform Genom">
        <title>Complete genome sequence of the type strain bacterium Sphaerochaeta associata GLS2t (VKM B-2742)t.</title>
        <authorList>
            <person name="Troshina O.Y."/>
            <person name="Tepeeva A.N."/>
            <person name="Arzamasceva V.O."/>
            <person name="Whitman W.B."/>
            <person name="Varghese N."/>
            <person name="Shapiro N."/>
            <person name="Woyke T."/>
            <person name="Kripides N.C."/>
            <person name="Vasilenko O.V."/>
        </authorList>
    </citation>
    <scope>NUCLEOTIDE SEQUENCE [LARGE SCALE GENOMIC DNA]</scope>
    <source>
        <strain evidence="6">GLS2T</strain>
    </source>
</reference>
<keyword evidence="2 5" id="KW-0238">DNA-binding</keyword>